<dbReference type="AlphaFoldDB" id="A0A2G9TB19"/>
<dbReference type="Proteomes" id="UP000230423">
    <property type="component" value="Unassembled WGS sequence"/>
</dbReference>
<reference evidence="1 2" key="1">
    <citation type="submission" date="2015-09" db="EMBL/GenBank/DDBJ databases">
        <title>Draft genome of the parasitic nematode Teladorsagia circumcincta isolate WARC Sus (inbred).</title>
        <authorList>
            <person name="Mitreva M."/>
        </authorList>
    </citation>
    <scope>NUCLEOTIDE SEQUENCE [LARGE SCALE GENOMIC DNA]</scope>
    <source>
        <strain evidence="1 2">S</strain>
    </source>
</reference>
<sequence>MTELGFKVLGNDITHPICPVLLGDAR</sequence>
<protein>
    <submittedName>
        <fullName evidence="1">Uncharacterized protein</fullName>
    </submittedName>
</protein>
<proteinExistence type="predicted"/>
<dbReference type="EMBL" id="KZ388417">
    <property type="protein sequence ID" value="PIO55159.1"/>
    <property type="molecule type" value="Genomic_DNA"/>
</dbReference>
<evidence type="ECO:0000313" key="1">
    <source>
        <dbReference type="EMBL" id="PIO55159.1"/>
    </source>
</evidence>
<gene>
    <name evidence="1" type="ORF">TELCIR_23457</name>
</gene>
<organism evidence="1 2">
    <name type="scientific">Teladorsagia circumcincta</name>
    <name type="common">Brown stomach worm</name>
    <name type="synonym">Ostertagia circumcincta</name>
    <dbReference type="NCBI Taxonomy" id="45464"/>
    <lineage>
        <taxon>Eukaryota</taxon>
        <taxon>Metazoa</taxon>
        <taxon>Ecdysozoa</taxon>
        <taxon>Nematoda</taxon>
        <taxon>Chromadorea</taxon>
        <taxon>Rhabditida</taxon>
        <taxon>Rhabditina</taxon>
        <taxon>Rhabditomorpha</taxon>
        <taxon>Strongyloidea</taxon>
        <taxon>Trichostrongylidae</taxon>
        <taxon>Teladorsagia</taxon>
    </lineage>
</organism>
<keyword evidence="2" id="KW-1185">Reference proteome</keyword>
<name>A0A2G9TB19_TELCI</name>
<accession>A0A2G9TB19</accession>
<evidence type="ECO:0000313" key="2">
    <source>
        <dbReference type="Proteomes" id="UP000230423"/>
    </source>
</evidence>